<protein>
    <recommendedName>
        <fullName evidence="6">SURF1-like protein</fullName>
    </recommendedName>
</protein>
<evidence type="ECO:0000256" key="6">
    <source>
        <dbReference type="RuleBase" id="RU363076"/>
    </source>
</evidence>
<feature type="transmembrane region" description="Helical" evidence="6">
    <location>
        <begin position="246"/>
        <end position="266"/>
    </location>
</feature>
<evidence type="ECO:0000313" key="9">
    <source>
        <dbReference type="Proteomes" id="UP001500843"/>
    </source>
</evidence>
<evidence type="ECO:0000313" key="8">
    <source>
        <dbReference type="EMBL" id="GAA4688637.1"/>
    </source>
</evidence>
<dbReference type="Proteomes" id="UP001500843">
    <property type="component" value="Unassembled WGS sequence"/>
</dbReference>
<comment type="similarity">
    <text evidence="2 6">Belongs to the SURF1 family.</text>
</comment>
<evidence type="ECO:0000256" key="3">
    <source>
        <dbReference type="ARBA" id="ARBA00022692"/>
    </source>
</evidence>
<dbReference type="EMBL" id="BAABHM010000003">
    <property type="protein sequence ID" value="GAA4688637.1"/>
    <property type="molecule type" value="Genomic_DNA"/>
</dbReference>
<keyword evidence="5 6" id="KW-0472">Membrane</keyword>
<evidence type="ECO:0000256" key="4">
    <source>
        <dbReference type="ARBA" id="ARBA00022989"/>
    </source>
</evidence>
<feature type="transmembrane region" description="Helical" evidence="6">
    <location>
        <begin position="34"/>
        <end position="56"/>
    </location>
</feature>
<organism evidence="8 9">
    <name type="scientific">Promicromonospora umidemergens</name>
    <dbReference type="NCBI Taxonomy" id="629679"/>
    <lineage>
        <taxon>Bacteria</taxon>
        <taxon>Bacillati</taxon>
        <taxon>Actinomycetota</taxon>
        <taxon>Actinomycetes</taxon>
        <taxon>Micrococcales</taxon>
        <taxon>Promicromonosporaceae</taxon>
        <taxon>Promicromonospora</taxon>
    </lineage>
</organism>
<reference evidence="9" key="1">
    <citation type="journal article" date="2019" name="Int. J. Syst. Evol. Microbiol.">
        <title>The Global Catalogue of Microorganisms (GCM) 10K type strain sequencing project: providing services to taxonomists for standard genome sequencing and annotation.</title>
        <authorList>
            <consortium name="The Broad Institute Genomics Platform"/>
            <consortium name="The Broad Institute Genome Sequencing Center for Infectious Disease"/>
            <person name="Wu L."/>
            <person name="Ma J."/>
        </authorList>
    </citation>
    <scope>NUCLEOTIDE SEQUENCE [LARGE SCALE GENOMIC DNA]</scope>
    <source>
        <strain evidence="9">JCM 17975</strain>
    </source>
</reference>
<feature type="region of interest" description="Disordered" evidence="7">
    <location>
        <begin position="1"/>
        <end position="27"/>
    </location>
</feature>
<dbReference type="InterPro" id="IPR045214">
    <property type="entry name" value="Surf1/Surf4"/>
</dbReference>
<evidence type="ECO:0000256" key="5">
    <source>
        <dbReference type="ARBA" id="ARBA00023136"/>
    </source>
</evidence>
<accession>A0ABP8WH15</accession>
<keyword evidence="6" id="KW-1003">Cell membrane</keyword>
<sequence>MSGGTVSGGVMTDGASGSGPLPDDARGPRTTRQWVILAVAAVVLAALCLVAGRWQWNRSESRNAEIDLIQANWSAPVVPPGEILAGPGAALPESEVWRPVELEGNYVTDATVVLRNRPVAGRNGYHVLVPFETQVNGQDVVIVVNRGTVPLGRDATGPDAIPAPPSGSVTVVAALRADEPPSDRGAQPGQVQAISTAQVLAAGPDGAAWADGRTVGAYAALRTEVPAPDVGLATLPKPDTDPGSHLSYAFQWGIFAIGAIGGYVLLWRRERGALRGESVSAGDLLLASEDLADADGVRARKPARERRRTAEDEEDALIEAQLH</sequence>
<name>A0ABP8WH15_9MICO</name>
<keyword evidence="4 6" id="KW-1133">Transmembrane helix</keyword>
<keyword evidence="9" id="KW-1185">Reference proteome</keyword>
<evidence type="ECO:0000256" key="1">
    <source>
        <dbReference type="ARBA" id="ARBA00004370"/>
    </source>
</evidence>
<dbReference type="PROSITE" id="PS50895">
    <property type="entry name" value="SURF1"/>
    <property type="match status" value="1"/>
</dbReference>
<comment type="caution">
    <text evidence="8">The sequence shown here is derived from an EMBL/GenBank/DDBJ whole genome shotgun (WGS) entry which is preliminary data.</text>
</comment>
<dbReference type="PANTHER" id="PTHR23427">
    <property type="entry name" value="SURFEIT LOCUS PROTEIN"/>
    <property type="match status" value="1"/>
</dbReference>
<comment type="subcellular location">
    <subcellularLocation>
        <location evidence="6">Cell membrane</location>
        <topology evidence="6">Multi-pass membrane protein</topology>
    </subcellularLocation>
    <subcellularLocation>
        <location evidence="1">Membrane</location>
    </subcellularLocation>
</comment>
<dbReference type="CDD" id="cd06662">
    <property type="entry name" value="SURF1"/>
    <property type="match status" value="1"/>
</dbReference>
<evidence type="ECO:0000256" key="2">
    <source>
        <dbReference type="ARBA" id="ARBA00007165"/>
    </source>
</evidence>
<feature type="region of interest" description="Disordered" evidence="7">
    <location>
        <begin position="297"/>
        <end position="323"/>
    </location>
</feature>
<dbReference type="PANTHER" id="PTHR23427:SF2">
    <property type="entry name" value="SURFEIT LOCUS PROTEIN 1"/>
    <property type="match status" value="1"/>
</dbReference>
<evidence type="ECO:0000256" key="7">
    <source>
        <dbReference type="SAM" id="MobiDB-lite"/>
    </source>
</evidence>
<dbReference type="Pfam" id="PF02104">
    <property type="entry name" value="SURF1"/>
    <property type="match status" value="1"/>
</dbReference>
<keyword evidence="3 6" id="KW-0812">Transmembrane</keyword>
<gene>
    <name evidence="8" type="ORF">GCM10023198_03830</name>
</gene>
<dbReference type="InterPro" id="IPR002994">
    <property type="entry name" value="Surf1/Shy1"/>
</dbReference>
<dbReference type="RefSeq" id="WP_253871594.1">
    <property type="nucleotide sequence ID" value="NZ_BAABHM010000003.1"/>
</dbReference>
<proteinExistence type="inferred from homology"/>